<evidence type="ECO:0000256" key="2">
    <source>
        <dbReference type="PROSITE-ProRule" id="PRU00169"/>
    </source>
</evidence>
<dbReference type="GO" id="GO:0000156">
    <property type="term" value="F:phosphorelay response regulator activity"/>
    <property type="evidence" value="ECO:0007669"/>
    <property type="project" value="TreeGrafter"/>
</dbReference>
<dbReference type="Proteomes" id="UP000649739">
    <property type="component" value="Unassembled WGS sequence"/>
</dbReference>
<gene>
    <name evidence="6" type="ORF">GCM10010123_04990</name>
</gene>
<dbReference type="Gene3D" id="3.40.50.2300">
    <property type="match status" value="1"/>
</dbReference>
<comment type="caution">
    <text evidence="6">The sequence shown here is derived from an EMBL/GenBank/DDBJ whole genome shotgun (WGS) entry which is preliminary data.</text>
</comment>
<dbReference type="InterPro" id="IPR036388">
    <property type="entry name" value="WH-like_DNA-bd_sf"/>
</dbReference>
<dbReference type="InterPro" id="IPR039420">
    <property type="entry name" value="WalR-like"/>
</dbReference>
<dbReference type="PANTHER" id="PTHR48111:SF36">
    <property type="entry name" value="TRANSCRIPTIONAL REGULATORY PROTEIN CUTR"/>
    <property type="match status" value="1"/>
</dbReference>
<name>A0A8J3B6N4_9ACTN</name>
<keyword evidence="1 3" id="KW-0238">DNA-binding</keyword>
<evidence type="ECO:0000259" key="5">
    <source>
        <dbReference type="PROSITE" id="PS51755"/>
    </source>
</evidence>
<dbReference type="SMART" id="SM00448">
    <property type="entry name" value="REC"/>
    <property type="match status" value="1"/>
</dbReference>
<reference evidence="6" key="1">
    <citation type="journal article" date="2014" name="Int. J. Syst. Evol. Microbiol.">
        <title>Complete genome sequence of Corynebacterium casei LMG S-19264T (=DSM 44701T), isolated from a smear-ripened cheese.</title>
        <authorList>
            <consortium name="US DOE Joint Genome Institute (JGI-PGF)"/>
            <person name="Walter F."/>
            <person name="Albersmeier A."/>
            <person name="Kalinowski J."/>
            <person name="Ruckert C."/>
        </authorList>
    </citation>
    <scope>NUCLEOTIDE SEQUENCE</scope>
    <source>
        <strain evidence="6">JCM 3090</strain>
    </source>
</reference>
<dbReference type="EMBL" id="BMQB01000001">
    <property type="protein sequence ID" value="GGJ77929.1"/>
    <property type="molecule type" value="Genomic_DNA"/>
</dbReference>
<dbReference type="CDD" id="cd19935">
    <property type="entry name" value="REC_OmpR_CusR-like"/>
    <property type="match status" value="1"/>
</dbReference>
<dbReference type="GO" id="GO:0032993">
    <property type="term" value="C:protein-DNA complex"/>
    <property type="evidence" value="ECO:0007669"/>
    <property type="project" value="TreeGrafter"/>
</dbReference>
<dbReference type="InterPro" id="IPR001867">
    <property type="entry name" value="OmpR/PhoB-type_DNA-bd"/>
</dbReference>
<organism evidence="6 7">
    <name type="scientific">Pilimelia anulata</name>
    <dbReference type="NCBI Taxonomy" id="53371"/>
    <lineage>
        <taxon>Bacteria</taxon>
        <taxon>Bacillati</taxon>
        <taxon>Actinomycetota</taxon>
        <taxon>Actinomycetes</taxon>
        <taxon>Micromonosporales</taxon>
        <taxon>Micromonosporaceae</taxon>
        <taxon>Pilimelia</taxon>
    </lineage>
</organism>
<dbReference type="Pfam" id="PF00486">
    <property type="entry name" value="Trans_reg_C"/>
    <property type="match status" value="1"/>
</dbReference>
<dbReference type="Gene3D" id="6.10.250.690">
    <property type="match status" value="1"/>
</dbReference>
<dbReference type="PROSITE" id="PS50110">
    <property type="entry name" value="RESPONSE_REGULATORY"/>
    <property type="match status" value="1"/>
</dbReference>
<dbReference type="SMART" id="SM00862">
    <property type="entry name" value="Trans_reg_C"/>
    <property type="match status" value="1"/>
</dbReference>
<evidence type="ECO:0000256" key="1">
    <source>
        <dbReference type="ARBA" id="ARBA00023125"/>
    </source>
</evidence>
<dbReference type="InterPro" id="IPR001789">
    <property type="entry name" value="Sig_transdc_resp-reg_receiver"/>
</dbReference>
<keyword evidence="7" id="KW-1185">Reference proteome</keyword>
<dbReference type="RefSeq" id="WP_189168337.1">
    <property type="nucleotide sequence ID" value="NZ_BMQB01000001.1"/>
</dbReference>
<feature type="domain" description="OmpR/PhoB-type" evidence="5">
    <location>
        <begin position="124"/>
        <end position="219"/>
    </location>
</feature>
<evidence type="ECO:0000259" key="4">
    <source>
        <dbReference type="PROSITE" id="PS50110"/>
    </source>
</evidence>
<feature type="modified residue" description="4-aspartylphosphate" evidence="2">
    <location>
        <position position="51"/>
    </location>
</feature>
<protein>
    <submittedName>
        <fullName evidence="6">DNA-binding response regulator</fullName>
    </submittedName>
</protein>
<dbReference type="CDD" id="cd00383">
    <property type="entry name" value="trans_reg_C"/>
    <property type="match status" value="1"/>
</dbReference>
<dbReference type="Gene3D" id="1.10.10.10">
    <property type="entry name" value="Winged helix-like DNA-binding domain superfamily/Winged helix DNA-binding domain"/>
    <property type="match status" value="1"/>
</dbReference>
<proteinExistence type="predicted"/>
<dbReference type="GO" id="GO:0005829">
    <property type="term" value="C:cytosol"/>
    <property type="evidence" value="ECO:0007669"/>
    <property type="project" value="TreeGrafter"/>
</dbReference>
<feature type="DNA-binding region" description="OmpR/PhoB-type" evidence="3">
    <location>
        <begin position="124"/>
        <end position="219"/>
    </location>
</feature>
<evidence type="ECO:0000313" key="6">
    <source>
        <dbReference type="EMBL" id="GGJ77929.1"/>
    </source>
</evidence>
<dbReference type="GO" id="GO:0006355">
    <property type="term" value="P:regulation of DNA-templated transcription"/>
    <property type="evidence" value="ECO:0007669"/>
    <property type="project" value="InterPro"/>
</dbReference>
<dbReference type="InterPro" id="IPR011006">
    <property type="entry name" value="CheY-like_superfamily"/>
</dbReference>
<accession>A0A8J3B6N4</accession>
<reference evidence="6" key="2">
    <citation type="submission" date="2020-09" db="EMBL/GenBank/DDBJ databases">
        <authorList>
            <person name="Sun Q."/>
            <person name="Ohkuma M."/>
        </authorList>
    </citation>
    <scope>NUCLEOTIDE SEQUENCE</scope>
    <source>
        <strain evidence="6">JCM 3090</strain>
    </source>
</reference>
<dbReference type="PANTHER" id="PTHR48111">
    <property type="entry name" value="REGULATOR OF RPOS"/>
    <property type="match status" value="1"/>
</dbReference>
<dbReference type="Pfam" id="PF00072">
    <property type="entry name" value="Response_reg"/>
    <property type="match status" value="1"/>
</dbReference>
<feature type="domain" description="Response regulatory" evidence="4">
    <location>
        <begin position="2"/>
        <end position="116"/>
    </location>
</feature>
<dbReference type="AlphaFoldDB" id="A0A8J3B6N4"/>
<evidence type="ECO:0000313" key="7">
    <source>
        <dbReference type="Proteomes" id="UP000649739"/>
    </source>
</evidence>
<sequence>MRVLVVEDERNLADAIARGLRRHGMAVDVAYDGDAGHEMAFVTRYDVLVLDRDLPGRHGDEICADLAGSGALTRVLMLTASGTVADRVEGLGLGADDYLAKPFAFDELVARVRALGRRATPAAPPAFAVADLHVDPARRVATRGGVPVELTNKEFGVLECLLRARGAVVSSEELLDRVWDANTDPFTTIVRVTMRTLRRKLGDPPLIDTVVGAGYRIVAPDTA</sequence>
<keyword evidence="2" id="KW-0597">Phosphoprotein</keyword>
<dbReference type="PROSITE" id="PS51755">
    <property type="entry name" value="OMPR_PHOB"/>
    <property type="match status" value="1"/>
</dbReference>
<dbReference type="GO" id="GO:0000976">
    <property type="term" value="F:transcription cis-regulatory region binding"/>
    <property type="evidence" value="ECO:0007669"/>
    <property type="project" value="TreeGrafter"/>
</dbReference>
<dbReference type="SUPFAM" id="SSF52172">
    <property type="entry name" value="CheY-like"/>
    <property type="match status" value="1"/>
</dbReference>
<evidence type="ECO:0000256" key="3">
    <source>
        <dbReference type="PROSITE-ProRule" id="PRU01091"/>
    </source>
</evidence>